<proteinExistence type="predicted"/>
<gene>
    <name evidence="1" type="ORF">AN936_22055</name>
</gene>
<dbReference type="OrthoDB" id="7376471at2"/>
<name>A0A0N9UHK5_SPHMC</name>
<sequence length="79" mass="8838">MTGRPTREDLQHQVDTFNARYPIGQRVTLRKDDGTDVDTRTRARAAILSGHSAVIWLEGVRGCYLLDRVTPIKSDEVAA</sequence>
<evidence type="ECO:0000313" key="2">
    <source>
        <dbReference type="Proteomes" id="UP000058074"/>
    </source>
</evidence>
<dbReference type="RefSeq" id="WP_054589918.1">
    <property type="nucleotide sequence ID" value="NZ_CP012700.1"/>
</dbReference>
<dbReference type="EMBL" id="CP012700">
    <property type="protein sequence ID" value="ALH82940.1"/>
    <property type="molecule type" value="Genomic_DNA"/>
</dbReference>
<protein>
    <submittedName>
        <fullName evidence="1">Uncharacterized protein</fullName>
    </submittedName>
</protein>
<dbReference type="AlphaFoldDB" id="A0A0N9UHK5"/>
<dbReference type="Proteomes" id="UP000058074">
    <property type="component" value="Chromosome"/>
</dbReference>
<dbReference type="PATRIC" id="fig|33050.5.peg.4566"/>
<accession>A0A0N9UHK5</accession>
<reference evidence="1 2" key="1">
    <citation type="journal article" date="2015" name="Genome Announc.">
        <title>Complete Genome Sequence of Polypropylene Glycol- and Polyethylene Glycol-Degrading Sphingopyxis macrogoltabida Strain EY-1.</title>
        <authorList>
            <person name="Ohtsubo Y."/>
            <person name="Nagata Y."/>
            <person name="Numata M."/>
            <person name="Tsuchikane K."/>
            <person name="Hosoyama A."/>
            <person name="Yamazoe A."/>
            <person name="Tsuda M."/>
            <person name="Fujita N."/>
            <person name="Kawai F."/>
        </authorList>
    </citation>
    <scope>NUCLEOTIDE SEQUENCE [LARGE SCALE GENOMIC DNA]</scope>
    <source>
        <strain evidence="1 2">EY-1</strain>
    </source>
</reference>
<dbReference type="KEGG" id="smag:AN936_22055"/>
<organism evidence="1 2">
    <name type="scientific">Sphingopyxis macrogoltabida</name>
    <name type="common">Sphingomonas macrogoltabidus</name>
    <dbReference type="NCBI Taxonomy" id="33050"/>
    <lineage>
        <taxon>Bacteria</taxon>
        <taxon>Pseudomonadati</taxon>
        <taxon>Pseudomonadota</taxon>
        <taxon>Alphaproteobacteria</taxon>
        <taxon>Sphingomonadales</taxon>
        <taxon>Sphingomonadaceae</taxon>
        <taxon>Sphingopyxis</taxon>
    </lineage>
</organism>
<evidence type="ECO:0000313" key="1">
    <source>
        <dbReference type="EMBL" id="ALH82940.1"/>
    </source>
</evidence>